<dbReference type="InterPro" id="IPR029044">
    <property type="entry name" value="Nucleotide-diphossugar_trans"/>
</dbReference>
<feature type="region of interest" description="Disordered" evidence="1">
    <location>
        <begin position="174"/>
        <end position="193"/>
    </location>
</feature>
<evidence type="ECO:0000259" key="2">
    <source>
        <dbReference type="Pfam" id="PF00535"/>
    </source>
</evidence>
<dbReference type="GO" id="GO:0016740">
    <property type="term" value="F:transferase activity"/>
    <property type="evidence" value="ECO:0007669"/>
    <property type="project" value="UniProtKB-KW"/>
</dbReference>
<evidence type="ECO:0000313" key="3">
    <source>
        <dbReference type="EMBL" id="QIA64458.1"/>
    </source>
</evidence>
<dbReference type="InterPro" id="IPR001173">
    <property type="entry name" value="Glyco_trans_2-like"/>
</dbReference>
<dbReference type="Pfam" id="PF00535">
    <property type="entry name" value="Glycos_transf_2"/>
    <property type="match status" value="1"/>
</dbReference>
<dbReference type="RefSeq" id="WP_164649363.1">
    <property type="nucleotide sequence ID" value="NZ_CP047475.1"/>
</dbReference>
<feature type="compositionally biased region" description="Acidic residues" evidence="1">
    <location>
        <begin position="176"/>
        <end position="193"/>
    </location>
</feature>
<dbReference type="PANTHER" id="PTHR43179">
    <property type="entry name" value="RHAMNOSYLTRANSFERASE WBBL"/>
    <property type="match status" value="1"/>
</dbReference>
<dbReference type="KEGG" id="vas:GT360_13580"/>
<feature type="domain" description="Glycosyltransferase 2-like" evidence="2">
    <location>
        <begin position="525"/>
        <end position="651"/>
    </location>
</feature>
<keyword evidence="4" id="KW-1185">Reference proteome</keyword>
<dbReference type="Proteomes" id="UP000464262">
    <property type="component" value="Chromosome 1"/>
</dbReference>
<reference evidence="3 4" key="1">
    <citation type="submission" date="2020-01" db="EMBL/GenBank/DDBJ databases">
        <title>Whole genome and functional gene identification of agarase of Vibrio HN897.</title>
        <authorList>
            <person name="Liu Y."/>
            <person name="Zhao Z."/>
        </authorList>
    </citation>
    <scope>NUCLEOTIDE SEQUENCE [LARGE SCALE GENOMIC DNA]</scope>
    <source>
        <strain evidence="3 4">HN897</strain>
    </source>
</reference>
<evidence type="ECO:0000313" key="4">
    <source>
        <dbReference type="Proteomes" id="UP000464262"/>
    </source>
</evidence>
<dbReference type="EMBL" id="CP047475">
    <property type="protein sequence ID" value="QIA64458.1"/>
    <property type="molecule type" value="Genomic_DNA"/>
</dbReference>
<dbReference type="PANTHER" id="PTHR43179:SF7">
    <property type="entry name" value="RHAMNOSYLTRANSFERASE WBBL"/>
    <property type="match status" value="1"/>
</dbReference>
<organism evidence="3 4">
    <name type="scientific">Vibrio astriarenae</name>
    <dbReference type="NCBI Taxonomy" id="1481923"/>
    <lineage>
        <taxon>Bacteria</taxon>
        <taxon>Pseudomonadati</taxon>
        <taxon>Pseudomonadota</taxon>
        <taxon>Gammaproteobacteria</taxon>
        <taxon>Vibrionales</taxon>
        <taxon>Vibrionaceae</taxon>
        <taxon>Vibrio</taxon>
    </lineage>
</organism>
<sequence>MSLWLKSKLGRVMNAHRTEPENDVGTAEVETTVEPQSSILQCLDLCGVYQDHLVVRGWCVDGDSPIKVSVSSAEGYSAPLIAEKSEARTDVAEHLGLQEHSLDLGFSHVYDIADLPDDLVINLSSEISSLTLPLQLAQSPMIEVRTEWESFGLEEDNTPEPVVELVAVEETVLQEQEQEQEQEPQDEVAELPEPEPEIVEPYNPIRHNIEVAGIYKNKLAMIRGWCADIDSGDKVWVSAKQDAIPVRVVKYIKRERPDVADCFGLSSSSSDYGFLMLIDLTYTFNGEIELELACGEHQSIVSLNELTPLTKDDVEHNLADGDAMSLIDTKRFLLEVLGETYFADLQTDMVETSEVTTNIHVESGFALEHGCFIRGWIDDHSGDLLSLHITDGRILSEDILPSMVRKVRPDVNDAFLHLPVNFKAGFFCYTELKGYSNPLFAVLFDKSGKVAKLPLSLNSIDEDEVVATQHMLTEVDPHSKDLPKVYEKHIGPALLSLWKERTRLPSIESTTVYNFGKQPDSPLCSLIVPLYGRYDFVLHQISQFDNDPDFKNVELIYVIDDPRIEQATKALCEDVSQLYCVPFKLVTCGRNLGFAGANNLGVRYANSEHLLLLNSDVLPSEQGWLSRMVEQYQRTENIGALGVKLVFEDESIQHIGMNFNKSPEYGDLWLNEHPYKGMPEYLAPKFELKKVPTVTAACLLVETAKYREIGGFETQYILGDFEDSDLCLKLLESGYDNYILGTEKLYHLERLSQSLVDQGDWKFKLTLFNGWQHTQRWNPLITSLQA</sequence>
<evidence type="ECO:0000256" key="1">
    <source>
        <dbReference type="SAM" id="MobiDB-lite"/>
    </source>
</evidence>
<dbReference type="SUPFAM" id="SSF53448">
    <property type="entry name" value="Nucleotide-diphospho-sugar transferases"/>
    <property type="match status" value="1"/>
</dbReference>
<name>A0A7Z2YEI1_9VIBR</name>
<keyword evidence="3" id="KW-0808">Transferase</keyword>
<protein>
    <submittedName>
        <fullName evidence="3">Glycosyltransferase</fullName>
    </submittedName>
</protein>
<dbReference type="AlphaFoldDB" id="A0A7Z2YEI1"/>
<gene>
    <name evidence="3" type="ORF">GT360_13580</name>
</gene>
<proteinExistence type="predicted"/>
<accession>A0A7Z2YEI1</accession>
<dbReference type="Gene3D" id="3.90.550.10">
    <property type="entry name" value="Spore Coat Polysaccharide Biosynthesis Protein SpsA, Chain A"/>
    <property type="match status" value="1"/>
</dbReference>